<feature type="compositionally biased region" description="Low complexity" evidence="10">
    <location>
        <begin position="232"/>
        <end position="248"/>
    </location>
</feature>
<keyword evidence="3 9" id="KW-0813">Transport</keyword>
<evidence type="ECO:0000256" key="8">
    <source>
        <dbReference type="ARBA" id="ARBA00023136"/>
    </source>
</evidence>
<feature type="transmembrane region" description="Helical" evidence="9">
    <location>
        <begin position="87"/>
        <end position="116"/>
    </location>
</feature>
<evidence type="ECO:0000313" key="12">
    <source>
        <dbReference type="EMBL" id="SFS69888.1"/>
    </source>
</evidence>
<evidence type="ECO:0000256" key="6">
    <source>
        <dbReference type="ARBA" id="ARBA00022970"/>
    </source>
</evidence>
<evidence type="ECO:0000256" key="1">
    <source>
        <dbReference type="ARBA" id="ARBA00004429"/>
    </source>
</evidence>
<keyword evidence="4" id="KW-1003">Cell membrane</keyword>
<gene>
    <name evidence="12" type="ORF">SAMN04488050_10420</name>
</gene>
<protein>
    <submittedName>
        <fullName evidence="12">L-glutamine ABC transporter membrane protein /L-glutamate ABC transporter membrane protein /L-aspartate ABC transporter membrane protein /L-asparagine ABC transporter membrane protein</fullName>
    </submittedName>
</protein>
<evidence type="ECO:0000256" key="10">
    <source>
        <dbReference type="SAM" id="MobiDB-lite"/>
    </source>
</evidence>
<dbReference type="GO" id="GO:0006865">
    <property type="term" value="P:amino acid transport"/>
    <property type="evidence" value="ECO:0007669"/>
    <property type="project" value="UniProtKB-KW"/>
</dbReference>
<keyword evidence="13" id="KW-1185">Reference proteome</keyword>
<reference evidence="13" key="1">
    <citation type="submission" date="2016-10" db="EMBL/GenBank/DDBJ databases">
        <authorList>
            <person name="Varghese N."/>
            <person name="Submissions S."/>
        </authorList>
    </citation>
    <scope>NUCLEOTIDE SEQUENCE [LARGE SCALE GENOMIC DNA]</scope>
    <source>
        <strain evidence="13">DSM 26894</strain>
    </source>
</reference>
<sequence length="473" mass="50002">MATISDPPERGFRLSQLIFDTRYRSMTIQVVAMILIGLLLSWLISNTIHNLEALGKDFDFGFLSQPAGYDINQQLIDYNNQMTHGRAALVGILNTLLVAVLGCALATVLGVVAGVLRLSNNWIVSRLTAVYVEGFRNVPLLLWIVLIFALMTESMPTPRDFRGEDGSSMILGESVAITNRGVYIPNVVFSRSLGGNEVAAPEPEAPAAAAATTNMAGTYGASRIATGGAGVQTGQTDSAATTGAAEGSGAEGGEVIPTSSGWDWLLILAVLIAGSIGAKVLGKRATRIQEATGKRPTTLPLQIASVLVPLIVVLVLLGASLDKPELGGFNFDGGVHLRNSLIALWLALSLYTGAFIAEIVRGGILAISKGQTEAAYALGLRPGTTMNLVILPQALRVIIPPLISQFLNLTKNSSLAIAVGYMDVRSTLGGITINQTGRELEGMLLLGLFYLVLSLLISGVMNVYNSSVKLKER</sequence>
<feature type="region of interest" description="Disordered" evidence="10">
    <location>
        <begin position="230"/>
        <end position="252"/>
    </location>
</feature>
<dbReference type="CDD" id="cd06261">
    <property type="entry name" value="TM_PBP2"/>
    <property type="match status" value="2"/>
</dbReference>
<dbReference type="OrthoDB" id="9808531at2"/>
<feature type="transmembrane region" description="Helical" evidence="9">
    <location>
        <begin position="128"/>
        <end position="151"/>
    </location>
</feature>
<evidence type="ECO:0000259" key="11">
    <source>
        <dbReference type="PROSITE" id="PS50928"/>
    </source>
</evidence>
<evidence type="ECO:0000256" key="2">
    <source>
        <dbReference type="ARBA" id="ARBA00010072"/>
    </source>
</evidence>
<name>A0A1I6RZF9_9RHOB</name>
<keyword evidence="7 9" id="KW-1133">Transmembrane helix</keyword>
<keyword evidence="6" id="KW-0029">Amino-acid transport</keyword>
<accession>A0A1I6RZF9</accession>
<dbReference type="Proteomes" id="UP000199392">
    <property type="component" value="Unassembled WGS sequence"/>
</dbReference>
<dbReference type="InterPro" id="IPR000515">
    <property type="entry name" value="MetI-like"/>
</dbReference>
<dbReference type="NCBIfam" id="TIGR01726">
    <property type="entry name" value="HEQRo_perm_3TM"/>
    <property type="match status" value="1"/>
</dbReference>
<dbReference type="Pfam" id="PF00528">
    <property type="entry name" value="BPD_transp_1"/>
    <property type="match status" value="1"/>
</dbReference>
<feature type="transmembrane region" description="Helical" evidence="9">
    <location>
        <begin position="443"/>
        <end position="464"/>
    </location>
</feature>
<dbReference type="GO" id="GO:0022857">
    <property type="term" value="F:transmembrane transporter activity"/>
    <property type="evidence" value="ECO:0007669"/>
    <property type="project" value="InterPro"/>
</dbReference>
<dbReference type="InterPro" id="IPR043429">
    <property type="entry name" value="ArtM/GltK/GlnP/TcyL/YhdX-like"/>
</dbReference>
<dbReference type="InterPro" id="IPR035906">
    <property type="entry name" value="MetI-like_sf"/>
</dbReference>
<dbReference type="EMBL" id="FOZW01000004">
    <property type="protein sequence ID" value="SFS69888.1"/>
    <property type="molecule type" value="Genomic_DNA"/>
</dbReference>
<dbReference type="InterPro" id="IPR010065">
    <property type="entry name" value="AA_ABC_transptr_permease_3TM"/>
</dbReference>
<dbReference type="PROSITE" id="PS50928">
    <property type="entry name" value="ABC_TM1"/>
    <property type="match status" value="1"/>
</dbReference>
<dbReference type="STRING" id="311180.SAMN04488050_10420"/>
<keyword evidence="5 9" id="KW-0812">Transmembrane</keyword>
<feature type="transmembrane region" description="Helical" evidence="9">
    <location>
        <begin position="341"/>
        <end position="360"/>
    </location>
</feature>
<dbReference type="Gene3D" id="1.10.3720.10">
    <property type="entry name" value="MetI-like"/>
    <property type="match status" value="2"/>
</dbReference>
<evidence type="ECO:0000313" key="13">
    <source>
        <dbReference type="Proteomes" id="UP000199392"/>
    </source>
</evidence>
<evidence type="ECO:0000256" key="5">
    <source>
        <dbReference type="ARBA" id="ARBA00022692"/>
    </source>
</evidence>
<comment type="subcellular location">
    <subcellularLocation>
        <location evidence="1">Cell inner membrane</location>
        <topology evidence="1">Multi-pass membrane protein</topology>
    </subcellularLocation>
    <subcellularLocation>
        <location evidence="9">Cell membrane</location>
        <topology evidence="9">Multi-pass membrane protein</topology>
    </subcellularLocation>
</comment>
<feature type="transmembrane region" description="Helical" evidence="9">
    <location>
        <begin position="264"/>
        <end position="282"/>
    </location>
</feature>
<dbReference type="PANTHER" id="PTHR30614:SF37">
    <property type="entry name" value="AMINO-ACID ABC TRANSPORTER PERMEASE PROTEIN YHDX-RELATED"/>
    <property type="match status" value="1"/>
</dbReference>
<keyword evidence="8 9" id="KW-0472">Membrane</keyword>
<organism evidence="12 13">
    <name type="scientific">Alloyangia pacifica</name>
    <dbReference type="NCBI Taxonomy" id="311180"/>
    <lineage>
        <taxon>Bacteria</taxon>
        <taxon>Pseudomonadati</taxon>
        <taxon>Pseudomonadota</taxon>
        <taxon>Alphaproteobacteria</taxon>
        <taxon>Rhodobacterales</taxon>
        <taxon>Roseobacteraceae</taxon>
        <taxon>Alloyangia</taxon>
    </lineage>
</organism>
<evidence type="ECO:0000256" key="7">
    <source>
        <dbReference type="ARBA" id="ARBA00022989"/>
    </source>
</evidence>
<proteinExistence type="inferred from homology"/>
<evidence type="ECO:0000256" key="9">
    <source>
        <dbReference type="RuleBase" id="RU363032"/>
    </source>
</evidence>
<dbReference type="GO" id="GO:0043190">
    <property type="term" value="C:ATP-binding cassette (ABC) transporter complex"/>
    <property type="evidence" value="ECO:0007669"/>
    <property type="project" value="InterPro"/>
</dbReference>
<dbReference type="AlphaFoldDB" id="A0A1I6RZF9"/>
<comment type="similarity">
    <text evidence="2">Belongs to the binding-protein-dependent transport system permease family. HisMQ subfamily.</text>
</comment>
<feature type="transmembrane region" description="Helical" evidence="9">
    <location>
        <begin position="303"/>
        <end position="321"/>
    </location>
</feature>
<dbReference type="RefSeq" id="WP_092423336.1">
    <property type="nucleotide sequence ID" value="NZ_FNCL01000004.1"/>
</dbReference>
<evidence type="ECO:0000256" key="4">
    <source>
        <dbReference type="ARBA" id="ARBA00022475"/>
    </source>
</evidence>
<feature type="domain" description="ABC transmembrane type-1" evidence="11">
    <location>
        <begin position="92"/>
        <end position="461"/>
    </location>
</feature>
<evidence type="ECO:0000256" key="3">
    <source>
        <dbReference type="ARBA" id="ARBA00022448"/>
    </source>
</evidence>
<feature type="transmembrane region" description="Helical" evidence="9">
    <location>
        <begin position="23"/>
        <end position="44"/>
    </location>
</feature>
<dbReference type="SUPFAM" id="SSF161098">
    <property type="entry name" value="MetI-like"/>
    <property type="match status" value="2"/>
</dbReference>
<dbReference type="PANTHER" id="PTHR30614">
    <property type="entry name" value="MEMBRANE COMPONENT OF AMINO ACID ABC TRANSPORTER"/>
    <property type="match status" value="1"/>
</dbReference>